<dbReference type="Proteomes" id="UP001320706">
    <property type="component" value="Unassembled WGS sequence"/>
</dbReference>
<sequence>MHVRDRQNTAIWHPEMPDDHADPTSFLYHSAAANITHTRNATRPLRMPASVPAEKAQKRPGKAAASRRQIEKPAADVTSRSGNSSPEVTYLGK</sequence>
<name>A0ACC3SAL0_9PEZI</name>
<gene>
    <name evidence="1" type="ORF">M8818_005047</name>
</gene>
<protein>
    <submittedName>
        <fullName evidence="1">Uncharacterized protein</fullName>
    </submittedName>
</protein>
<keyword evidence="2" id="KW-1185">Reference proteome</keyword>
<organism evidence="1 2">
    <name type="scientific">Zalaria obscura</name>
    <dbReference type="NCBI Taxonomy" id="2024903"/>
    <lineage>
        <taxon>Eukaryota</taxon>
        <taxon>Fungi</taxon>
        <taxon>Dikarya</taxon>
        <taxon>Ascomycota</taxon>
        <taxon>Pezizomycotina</taxon>
        <taxon>Dothideomycetes</taxon>
        <taxon>Dothideomycetidae</taxon>
        <taxon>Dothideales</taxon>
        <taxon>Zalariaceae</taxon>
        <taxon>Zalaria</taxon>
    </lineage>
</organism>
<comment type="caution">
    <text evidence="1">The sequence shown here is derived from an EMBL/GenBank/DDBJ whole genome shotgun (WGS) entry which is preliminary data.</text>
</comment>
<reference evidence="1" key="1">
    <citation type="submission" date="2024-02" db="EMBL/GenBank/DDBJ databases">
        <title>Metagenome Assembled Genome of Zalaria obscura JY119.</title>
        <authorList>
            <person name="Vighnesh L."/>
            <person name="Jagadeeshwari U."/>
            <person name="Venkata Ramana C."/>
            <person name="Sasikala C."/>
        </authorList>
    </citation>
    <scope>NUCLEOTIDE SEQUENCE</scope>
    <source>
        <strain evidence="1">JY119</strain>
    </source>
</reference>
<proteinExistence type="predicted"/>
<evidence type="ECO:0000313" key="1">
    <source>
        <dbReference type="EMBL" id="KAK8204608.1"/>
    </source>
</evidence>
<dbReference type="EMBL" id="JAMKPW020000026">
    <property type="protein sequence ID" value="KAK8204608.1"/>
    <property type="molecule type" value="Genomic_DNA"/>
</dbReference>
<evidence type="ECO:0000313" key="2">
    <source>
        <dbReference type="Proteomes" id="UP001320706"/>
    </source>
</evidence>
<accession>A0ACC3SAL0</accession>